<gene>
    <name evidence="4" type="ORF">DWW02_07500</name>
</gene>
<protein>
    <submittedName>
        <fullName evidence="4">NAD(P)H-dependent oxidoreductase subunit E</fullName>
    </submittedName>
</protein>
<evidence type="ECO:0000313" key="4">
    <source>
        <dbReference type="EMBL" id="RGV77504.1"/>
    </source>
</evidence>
<dbReference type="InterPro" id="IPR041921">
    <property type="entry name" value="NuoE_N"/>
</dbReference>
<evidence type="ECO:0000256" key="2">
    <source>
        <dbReference type="ARBA" id="ARBA00023004"/>
    </source>
</evidence>
<keyword evidence="1" id="KW-0479">Metal-binding</keyword>
<dbReference type="Proteomes" id="UP000284543">
    <property type="component" value="Unassembled WGS sequence"/>
</dbReference>
<dbReference type="PANTHER" id="PTHR10371:SF3">
    <property type="entry name" value="NADH DEHYDROGENASE [UBIQUINONE] FLAVOPROTEIN 2, MITOCHONDRIAL"/>
    <property type="match status" value="1"/>
</dbReference>
<organism evidence="4 5">
    <name type="scientific">Enterocloster bolteae</name>
    <dbReference type="NCBI Taxonomy" id="208479"/>
    <lineage>
        <taxon>Bacteria</taxon>
        <taxon>Bacillati</taxon>
        <taxon>Bacillota</taxon>
        <taxon>Clostridia</taxon>
        <taxon>Lachnospirales</taxon>
        <taxon>Lachnospiraceae</taxon>
        <taxon>Enterocloster</taxon>
    </lineage>
</organism>
<sequence>MQINENEARDDETREILDYYRGLPERSSQEAIVEMLRELQDIHGCISPYMLEQAAEAAGVRDSMVQAICKRYPSLKTAPYNHEIILCTGRNCVSKGSLTVMDELKKRLGVGKNGISEDGTVCLKTRNCLKNCRKAPNVMVDGRLCSGLDAEGILRELKRR</sequence>
<reference evidence="4 5" key="1">
    <citation type="submission" date="2018-08" db="EMBL/GenBank/DDBJ databases">
        <title>A genome reference for cultivated species of the human gut microbiota.</title>
        <authorList>
            <person name="Zou Y."/>
            <person name="Xue W."/>
            <person name="Luo G."/>
        </authorList>
    </citation>
    <scope>NUCLEOTIDE SEQUENCE [LARGE SCALE GENOMIC DNA]</scope>
    <source>
        <strain evidence="4 5">AF14-18</strain>
    </source>
</reference>
<dbReference type="AlphaFoldDB" id="A0A412ZBP1"/>
<dbReference type="GO" id="GO:0003954">
    <property type="term" value="F:NADH dehydrogenase activity"/>
    <property type="evidence" value="ECO:0007669"/>
    <property type="project" value="TreeGrafter"/>
</dbReference>
<dbReference type="EMBL" id="QRZM01000002">
    <property type="protein sequence ID" value="RGV77504.1"/>
    <property type="molecule type" value="Genomic_DNA"/>
</dbReference>
<keyword evidence="3" id="KW-0411">Iron-sulfur</keyword>
<name>A0A412ZBP1_9FIRM</name>
<dbReference type="CDD" id="cd02980">
    <property type="entry name" value="TRX_Fd_family"/>
    <property type="match status" value="1"/>
</dbReference>
<dbReference type="GO" id="GO:0051536">
    <property type="term" value="F:iron-sulfur cluster binding"/>
    <property type="evidence" value="ECO:0007669"/>
    <property type="project" value="UniProtKB-KW"/>
</dbReference>
<dbReference type="Gene3D" id="1.10.10.1590">
    <property type="entry name" value="NADH-quinone oxidoreductase subunit E"/>
    <property type="match status" value="1"/>
</dbReference>
<evidence type="ECO:0000313" key="5">
    <source>
        <dbReference type="Proteomes" id="UP000284543"/>
    </source>
</evidence>
<comment type="caution">
    <text evidence="4">The sequence shown here is derived from an EMBL/GenBank/DDBJ whole genome shotgun (WGS) entry which is preliminary data.</text>
</comment>
<evidence type="ECO:0000256" key="1">
    <source>
        <dbReference type="ARBA" id="ARBA00022723"/>
    </source>
</evidence>
<dbReference type="PANTHER" id="PTHR10371">
    <property type="entry name" value="NADH DEHYDROGENASE UBIQUINONE FLAVOPROTEIN 2, MITOCHONDRIAL"/>
    <property type="match status" value="1"/>
</dbReference>
<dbReference type="InterPro" id="IPR036249">
    <property type="entry name" value="Thioredoxin-like_sf"/>
</dbReference>
<evidence type="ECO:0000256" key="3">
    <source>
        <dbReference type="ARBA" id="ARBA00023014"/>
    </source>
</evidence>
<dbReference type="Pfam" id="PF01257">
    <property type="entry name" value="2Fe-2S_thioredx"/>
    <property type="match status" value="1"/>
</dbReference>
<accession>A0A412ZBP1</accession>
<dbReference type="SUPFAM" id="SSF52833">
    <property type="entry name" value="Thioredoxin-like"/>
    <property type="match status" value="1"/>
</dbReference>
<dbReference type="GO" id="GO:0046872">
    <property type="term" value="F:metal ion binding"/>
    <property type="evidence" value="ECO:0007669"/>
    <property type="project" value="UniProtKB-KW"/>
</dbReference>
<proteinExistence type="predicted"/>
<dbReference type="RefSeq" id="WP_117626159.1">
    <property type="nucleotide sequence ID" value="NZ_CAUHGS010000002.1"/>
</dbReference>
<keyword evidence="2" id="KW-0408">Iron</keyword>
<dbReference type="Gene3D" id="3.40.30.10">
    <property type="entry name" value="Glutaredoxin"/>
    <property type="match status" value="1"/>
</dbReference>